<evidence type="ECO:0000313" key="3">
    <source>
        <dbReference type="EMBL" id="CAK0878118.1"/>
    </source>
</evidence>
<dbReference type="SUPFAM" id="SSF81901">
    <property type="entry name" value="HCP-like"/>
    <property type="match status" value="1"/>
</dbReference>
<evidence type="ECO:0000256" key="1">
    <source>
        <dbReference type="ARBA" id="ARBA00022737"/>
    </source>
</evidence>
<dbReference type="PROSITE" id="PS51375">
    <property type="entry name" value="PPR"/>
    <property type="match status" value="2"/>
</dbReference>
<dbReference type="Proteomes" id="UP001189429">
    <property type="component" value="Unassembled WGS sequence"/>
</dbReference>
<dbReference type="Pfam" id="PF01535">
    <property type="entry name" value="PPR"/>
    <property type="match status" value="1"/>
</dbReference>
<reference evidence="3" key="1">
    <citation type="submission" date="2023-10" db="EMBL/GenBank/DDBJ databases">
        <authorList>
            <person name="Chen Y."/>
            <person name="Shah S."/>
            <person name="Dougan E. K."/>
            <person name="Thang M."/>
            <person name="Chan C."/>
        </authorList>
    </citation>
    <scope>NUCLEOTIDE SEQUENCE [LARGE SCALE GENOMIC DNA]</scope>
</reference>
<feature type="repeat" description="PPR" evidence="2">
    <location>
        <begin position="29"/>
        <end position="63"/>
    </location>
</feature>
<feature type="repeat" description="PPR" evidence="2">
    <location>
        <begin position="223"/>
        <end position="257"/>
    </location>
</feature>
<protein>
    <recommendedName>
        <fullName evidence="5">Pentacotripeptide-repeat region of PRORP domain-containing protein</fullName>
    </recommendedName>
</protein>
<keyword evidence="4" id="KW-1185">Reference proteome</keyword>
<accession>A0ABN9W0M3</accession>
<dbReference type="NCBIfam" id="TIGR00756">
    <property type="entry name" value="PPR"/>
    <property type="match status" value="1"/>
</dbReference>
<dbReference type="Pfam" id="PF13812">
    <property type="entry name" value="PPR_3"/>
    <property type="match status" value="1"/>
</dbReference>
<organism evidence="3 4">
    <name type="scientific">Prorocentrum cordatum</name>
    <dbReference type="NCBI Taxonomy" id="2364126"/>
    <lineage>
        <taxon>Eukaryota</taxon>
        <taxon>Sar</taxon>
        <taxon>Alveolata</taxon>
        <taxon>Dinophyceae</taxon>
        <taxon>Prorocentrales</taxon>
        <taxon>Prorocentraceae</taxon>
        <taxon>Prorocentrum</taxon>
    </lineage>
</organism>
<keyword evidence="1" id="KW-0677">Repeat</keyword>
<dbReference type="PANTHER" id="PTHR47447">
    <property type="entry name" value="OS03G0856100 PROTEIN"/>
    <property type="match status" value="1"/>
</dbReference>
<name>A0ABN9W0M3_9DINO</name>
<dbReference type="InterPro" id="IPR011990">
    <property type="entry name" value="TPR-like_helical_dom_sf"/>
</dbReference>
<evidence type="ECO:0008006" key="5">
    <source>
        <dbReference type="Google" id="ProtNLM"/>
    </source>
</evidence>
<comment type="caution">
    <text evidence="3">The sequence shown here is derived from an EMBL/GenBank/DDBJ whole genome shotgun (WGS) entry which is preliminary data.</text>
</comment>
<proteinExistence type="predicted"/>
<dbReference type="PANTHER" id="PTHR47447:SF17">
    <property type="entry name" value="OS12G0638900 PROTEIN"/>
    <property type="match status" value="1"/>
</dbReference>
<dbReference type="Gene3D" id="1.25.40.10">
    <property type="entry name" value="Tetratricopeptide repeat domain"/>
    <property type="match status" value="3"/>
</dbReference>
<evidence type="ECO:0000313" key="4">
    <source>
        <dbReference type="Proteomes" id="UP001189429"/>
    </source>
</evidence>
<dbReference type="EMBL" id="CAUYUJ010017815">
    <property type="protein sequence ID" value="CAK0878118.1"/>
    <property type="molecule type" value="Genomic_DNA"/>
</dbReference>
<dbReference type="InterPro" id="IPR002885">
    <property type="entry name" value="PPR_rpt"/>
</dbReference>
<evidence type="ECO:0000256" key="2">
    <source>
        <dbReference type="PROSITE-ProRule" id="PRU00708"/>
    </source>
</evidence>
<gene>
    <name evidence="3" type="ORF">PCOR1329_LOCUS61988</name>
</gene>
<sequence length="464" mass="48791">MNALAEQGDAVGAEAVLRRLQPSTPPGKRRMLFNTMLKAFANAGLPGRAERLFEEMLEMRVVPNFRAESDGVDMASPVAFGSMMDAAAKSTNRKAADTWFRRARERGVELSPLMANSLVAAAGDSGDLLAAQRCFDQALEASVGRAAGTLSFDAKDLNVLLQDAAARDDLQCSEAWWAHAARARVEPDRIGFVTILGACAKQGDLGRAESLLAQAGDARVAADEKMLSAVINAAAKCGDLAAARRWLSQASAAGVQPNVVSISPLVDAAGKMGDLVAAEAWYEVALASGMEPNAFTLSGLLHAAARRKDLPRAEAWFERFAGQAGPLDSVPFLAMISAAAGARNLSAAEAWFVRAREQGVRPSVEMFNGLANAAAKVRDLEAARRSLDRCLAAGVEPNAYTFATLISAAASADDPAAADGFFRQMAARRARVGPDDRGLGWHLSKAVGAERAAELIARAGGGAR</sequence>